<dbReference type="AlphaFoldDB" id="A0A0D0BMD0"/>
<name>A0A0D0BMD0_9AGAR</name>
<sequence length="286" mass="29596">MSQLANSNVASTPGVMSVSSYIFTNNARVVTEVFTSIVSDAPATETVPAGDSGTSAFGTTIGTDGDSSTFTFAPTSKPTSTRATPNSEDTSTSDSNTATSSSTPTQETTSAATSGSTSSLSAETTSAQTSLATTNDHKSASAAIIVGSAVGSVVALIIVTLTILIILRRRARSRRIVWNRLTNPLLTELEPSALPEVEQENHRGLVTGSEERVSLKAREAGFSTVATTTPSTTGNSQPGGTNVETQLASLQDTVTRVMERVQWLQTRAELEGSSAAEGPPPTYASK</sequence>
<dbReference type="Proteomes" id="UP000053593">
    <property type="component" value="Unassembled WGS sequence"/>
</dbReference>
<feature type="transmembrane region" description="Helical" evidence="2">
    <location>
        <begin position="142"/>
        <end position="167"/>
    </location>
</feature>
<evidence type="ECO:0000313" key="3">
    <source>
        <dbReference type="EMBL" id="KIK56001.1"/>
    </source>
</evidence>
<protein>
    <recommendedName>
        <fullName evidence="5">Mid2 domain-containing protein</fullName>
    </recommendedName>
</protein>
<accession>A0A0D0BMD0</accession>
<evidence type="ECO:0000256" key="2">
    <source>
        <dbReference type="SAM" id="Phobius"/>
    </source>
</evidence>
<feature type="compositionally biased region" description="Polar residues" evidence="1">
    <location>
        <begin position="72"/>
        <end position="83"/>
    </location>
</feature>
<evidence type="ECO:0000256" key="1">
    <source>
        <dbReference type="SAM" id="MobiDB-lite"/>
    </source>
</evidence>
<evidence type="ECO:0008006" key="5">
    <source>
        <dbReference type="Google" id="ProtNLM"/>
    </source>
</evidence>
<proteinExistence type="predicted"/>
<keyword evidence="2" id="KW-0472">Membrane</keyword>
<evidence type="ECO:0000313" key="4">
    <source>
        <dbReference type="Proteomes" id="UP000053593"/>
    </source>
</evidence>
<keyword evidence="2" id="KW-0812">Transmembrane</keyword>
<organism evidence="3 4">
    <name type="scientific">Collybiopsis luxurians FD-317 M1</name>
    <dbReference type="NCBI Taxonomy" id="944289"/>
    <lineage>
        <taxon>Eukaryota</taxon>
        <taxon>Fungi</taxon>
        <taxon>Dikarya</taxon>
        <taxon>Basidiomycota</taxon>
        <taxon>Agaricomycotina</taxon>
        <taxon>Agaricomycetes</taxon>
        <taxon>Agaricomycetidae</taxon>
        <taxon>Agaricales</taxon>
        <taxon>Marasmiineae</taxon>
        <taxon>Omphalotaceae</taxon>
        <taxon>Collybiopsis</taxon>
        <taxon>Collybiopsis luxurians</taxon>
    </lineage>
</organism>
<gene>
    <name evidence="3" type="ORF">GYMLUDRAFT_47462</name>
</gene>
<feature type="compositionally biased region" description="Low complexity" evidence="1">
    <location>
        <begin position="84"/>
        <end position="122"/>
    </location>
</feature>
<dbReference type="EMBL" id="KN834801">
    <property type="protein sequence ID" value="KIK56001.1"/>
    <property type="molecule type" value="Genomic_DNA"/>
</dbReference>
<dbReference type="HOGENOM" id="CLU_973358_0_0_1"/>
<feature type="compositionally biased region" description="Low complexity" evidence="1">
    <location>
        <begin position="57"/>
        <end position="71"/>
    </location>
</feature>
<feature type="region of interest" description="Disordered" evidence="1">
    <location>
        <begin position="43"/>
        <end position="122"/>
    </location>
</feature>
<keyword evidence="4" id="KW-1185">Reference proteome</keyword>
<keyword evidence="2" id="KW-1133">Transmembrane helix</keyword>
<reference evidence="3 4" key="1">
    <citation type="submission" date="2014-04" db="EMBL/GenBank/DDBJ databases">
        <title>Evolutionary Origins and Diversification of the Mycorrhizal Mutualists.</title>
        <authorList>
            <consortium name="DOE Joint Genome Institute"/>
            <consortium name="Mycorrhizal Genomics Consortium"/>
            <person name="Kohler A."/>
            <person name="Kuo A."/>
            <person name="Nagy L.G."/>
            <person name="Floudas D."/>
            <person name="Copeland A."/>
            <person name="Barry K.W."/>
            <person name="Cichocki N."/>
            <person name="Veneault-Fourrey C."/>
            <person name="LaButti K."/>
            <person name="Lindquist E.A."/>
            <person name="Lipzen A."/>
            <person name="Lundell T."/>
            <person name="Morin E."/>
            <person name="Murat C."/>
            <person name="Riley R."/>
            <person name="Ohm R."/>
            <person name="Sun H."/>
            <person name="Tunlid A."/>
            <person name="Henrissat B."/>
            <person name="Grigoriev I.V."/>
            <person name="Hibbett D.S."/>
            <person name="Martin F."/>
        </authorList>
    </citation>
    <scope>NUCLEOTIDE SEQUENCE [LARGE SCALE GENOMIC DNA]</scope>
    <source>
        <strain evidence="3 4">FD-317 M1</strain>
    </source>
</reference>